<protein>
    <submittedName>
        <fullName evidence="1">Uncharacterized protein</fullName>
    </submittedName>
</protein>
<keyword evidence="2" id="KW-1185">Reference proteome</keyword>
<reference evidence="1" key="1">
    <citation type="submission" date="2020-08" db="EMBL/GenBank/DDBJ databases">
        <title>Multicomponent nature underlies the extraordinary mechanical properties of spider dragline silk.</title>
        <authorList>
            <person name="Kono N."/>
            <person name="Nakamura H."/>
            <person name="Mori M."/>
            <person name="Yoshida Y."/>
            <person name="Ohtoshi R."/>
            <person name="Malay A.D."/>
            <person name="Moran D.A.P."/>
            <person name="Tomita M."/>
            <person name="Numata K."/>
            <person name="Arakawa K."/>
        </authorList>
    </citation>
    <scope>NUCLEOTIDE SEQUENCE</scope>
</reference>
<evidence type="ECO:0000313" key="1">
    <source>
        <dbReference type="EMBL" id="GFU18643.1"/>
    </source>
</evidence>
<organism evidence="1 2">
    <name type="scientific">Nephila pilipes</name>
    <name type="common">Giant wood spider</name>
    <name type="synonym">Nephila maculata</name>
    <dbReference type="NCBI Taxonomy" id="299642"/>
    <lineage>
        <taxon>Eukaryota</taxon>
        <taxon>Metazoa</taxon>
        <taxon>Ecdysozoa</taxon>
        <taxon>Arthropoda</taxon>
        <taxon>Chelicerata</taxon>
        <taxon>Arachnida</taxon>
        <taxon>Araneae</taxon>
        <taxon>Araneomorphae</taxon>
        <taxon>Entelegynae</taxon>
        <taxon>Araneoidea</taxon>
        <taxon>Nephilidae</taxon>
        <taxon>Nephila</taxon>
    </lineage>
</organism>
<accession>A0A8X6UGU7</accession>
<comment type="caution">
    <text evidence="1">The sequence shown here is derived from an EMBL/GenBank/DDBJ whole genome shotgun (WGS) entry which is preliminary data.</text>
</comment>
<dbReference type="EMBL" id="BMAW01030903">
    <property type="protein sequence ID" value="GFU18643.1"/>
    <property type="molecule type" value="Genomic_DNA"/>
</dbReference>
<sequence length="369" mass="43844">MNFVLSLEHIALVKVAVTIYNHPDFRDILRNCNRHLCEGLCCLDKREQFIKKKMPYYTLPVVLLPNLLSVIQSLHCEFQVWEDFHSSNFGYDFSQLNNICWNFLGAIDYEETAKRLVHSEDFILSQRFSVACCYWLTNDVLRLWNGASTSQKESVIEIIQFRHHRRYSSSPLFVSQAEKQWIKWLEDGAAREKHFSYVGLLTYLPDVTPPSIEIWQQLTPIAVKRLQRRLLRNHWNTSIGRDYFSRMDANLRMEVFKDEPTCALALFLYWPLQTKFLEMFSQLHSFINADNFLRLLRLIDSGKYVQSQSYFDYTNLRRKFWLQSPDHLKKDVEMYLRNNTLTKSSENLNQVIQNEKEKFNSKCVSSKML</sequence>
<proteinExistence type="predicted"/>
<name>A0A8X6UGU7_NEPPI</name>
<evidence type="ECO:0000313" key="2">
    <source>
        <dbReference type="Proteomes" id="UP000887013"/>
    </source>
</evidence>
<dbReference type="Proteomes" id="UP000887013">
    <property type="component" value="Unassembled WGS sequence"/>
</dbReference>
<dbReference type="AlphaFoldDB" id="A0A8X6UGU7"/>
<dbReference type="OrthoDB" id="8380926at2759"/>
<gene>
    <name evidence="1" type="primary">AVEN_271376_1</name>
    <name evidence="1" type="ORF">NPIL_1481</name>
</gene>